<comment type="subcellular location">
    <subcellularLocation>
        <location evidence="1">Cytoplasm</location>
    </subcellularLocation>
</comment>
<comment type="similarity">
    <text evidence="2 5">Belongs to the BLOC1S6 family.</text>
</comment>
<dbReference type="InterPro" id="IPR017242">
    <property type="entry name" value="BLOC-1_pallidin"/>
</dbReference>
<dbReference type="Pfam" id="PF14712">
    <property type="entry name" value="Snapin_Pallidin"/>
    <property type="match status" value="1"/>
</dbReference>
<reference evidence="8" key="1">
    <citation type="journal article" date="2023" name="bioRxiv">
        <title>Scaffold-level genome assemblies of two parasitoid biocontrol wasps reveal the parthenogenesis mechanism and an associated novel virus.</title>
        <authorList>
            <person name="Inwood S."/>
            <person name="Skelly J."/>
            <person name="Guhlin J."/>
            <person name="Harrop T."/>
            <person name="Goldson S."/>
            <person name="Dearden P."/>
        </authorList>
    </citation>
    <scope>NUCLEOTIDE SEQUENCE</scope>
    <source>
        <strain evidence="8">Lincoln</strain>
        <tissue evidence="8">Whole body</tissue>
    </source>
</reference>
<feature type="coiled-coil region" evidence="6">
    <location>
        <begin position="40"/>
        <end position="78"/>
    </location>
</feature>
<dbReference type="PIRSF" id="PIRSF037609">
    <property type="entry name" value="BLOC-1_complex_pallidin"/>
    <property type="match status" value="1"/>
</dbReference>
<dbReference type="InterPro" id="IPR028119">
    <property type="entry name" value="Snapin/Pallidin/Snn1"/>
</dbReference>
<evidence type="ECO:0000313" key="9">
    <source>
        <dbReference type="Proteomes" id="UP001168972"/>
    </source>
</evidence>
<reference evidence="8" key="2">
    <citation type="submission" date="2023-03" db="EMBL/GenBank/DDBJ databases">
        <authorList>
            <person name="Inwood S.N."/>
            <person name="Skelly J.G."/>
            <person name="Guhlin J."/>
            <person name="Harrop T.W.R."/>
            <person name="Goldson S.G."/>
            <person name="Dearden P.K."/>
        </authorList>
    </citation>
    <scope>NUCLEOTIDE SEQUENCE</scope>
    <source>
        <strain evidence="8">Lincoln</strain>
        <tissue evidence="8">Whole body</tissue>
    </source>
</reference>
<evidence type="ECO:0000256" key="5">
    <source>
        <dbReference type="PIRNR" id="PIRNR037609"/>
    </source>
</evidence>
<evidence type="ECO:0000256" key="7">
    <source>
        <dbReference type="SAM" id="MobiDB-lite"/>
    </source>
</evidence>
<protein>
    <recommendedName>
        <fullName evidence="3 5">Biogenesis of lysosome-related organelles complex 1 subunit 6</fullName>
        <shortName evidence="5">BLOC-1 subunit 6</shortName>
    </recommendedName>
</protein>
<name>A0AA39FTJ5_MICHY</name>
<dbReference type="PANTHER" id="PTHR31328">
    <property type="entry name" value="BIOGENESIS OF LYSOSOME-RELATED ORGANELLES COMPLEX 1 SUBUNIT 6"/>
    <property type="match status" value="1"/>
</dbReference>
<evidence type="ECO:0000256" key="2">
    <source>
        <dbReference type="ARBA" id="ARBA00005767"/>
    </source>
</evidence>
<evidence type="ECO:0000313" key="8">
    <source>
        <dbReference type="EMBL" id="KAK0175341.1"/>
    </source>
</evidence>
<feature type="region of interest" description="Disordered" evidence="7">
    <location>
        <begin position="131"/>
        <end position="154"/>
    </location>
</feature>
<dbReference type="EMBL" id="JAQQBR010000005">
    <property type="protein sequence ID" value="KAK0175341.1"/>
    <property type="molecule type" value="Genomic_DNA"/>
</dbReference>
<dbReference type="GO" id="GO:0031083">
    <property type="term" value="C:BLOC-1 complex"/>
    <property type="evidence" value="ECO:0007669"/>
    <property type="project" value="TreeGrafter"/>
</dbReference>
<comment type="caution">
    <text evidence="8">The sequence shown here is derived from an EMBL/GenBank/DDBJ whole genome shotgun (WGS) entry which is preliminary data.</text>
</comment>
<dbReference type="AlphaFoldDB" id="A0AA39FTJ5"/>
<evidence type="ECO:0000256" key="4">
    <source>
        <dbReference type="ARBA" id="ARBA00022490"/>
    </source>
</evidence>
<comment type="function">
    <text evidence="5">Component of the biogenesis of lysosome-related organelles complex-1 (BLOC-1) involved in pigment granule biogenesis.</text>
</comment>
<accession>A0AA39FTJ5</accession>
<dbReference type="PANTHER" id="PTHR31328:SF2">
    <property type="entry name" value="BIOGENESIS OF LYSOSOME-RELATED ORGANELLES COMPLEX 1 SUBUNIT 6"/>
    <property type="match status" value="1"/>
</dbReference>
<dbReference type="GO" id="GO:0030133">
    <property type="term" value="C:transport vesicle"/>
    <property type="evidence" value="ECO:0007669"/>
    <property type="project" value="TreeGrafter"/>
</dbReference>
<gene>
    <name evidence="8" type="ORF">PV327_009095</name>
</gene>
<keyword evidence="4" id="KW-0963">Cytoplasm</keyword>
<proteinExistence type="inferred from homology"/>
<sequence>MMTDIGEAAAAEVQPNITSNEPEQLVAMTNATDKLVQGILDVYQSPLQQMKNELQELLKKQESLVDKMQVENKQLTETAEDEQCIEMYSTIKIYNDKLLRIKKEMSSIHERTLKLKKRALRLQQIKQKEALAKEQKREEETRREQELIGKPLSD</sequence>
<evidence type="ECO:0000256" key="3">
    <source>
        <dbReference type="ARBA" id="ARBA00019579"/>
    </source>
</evidence>
<organism evidence="8 9">
    <name type="scientific">Microctonus hyperodae</name>
    <name type="common">Parasitoid wasp</name>
    <dbReference type="NCBI Taxonomy" id="165561"/>
    <lineage>
        <taxon>Eukaryota</taxon>
        <taxon>Metazoa</taxon>
        <taxon>Ecdysozoa</taxon>
        <taxon>Arthropoda</taxon>
        <taxon>Hexapoda</taxon>
        <taxon>Insecta</taxon>
        <taxon>Pterygota</taxon>
        <taxon>Neoptera</taxon>
        <taxon>Endopterygota</taxon>
        <taxon>Hymenoptera</taxon>
        <taxon>Apocrita</taxon>
        <taxon>Ichneumonoidea</taxon>
        <taxon>Braconidae</taxon>
        <taxon>Euphorinae</taxon>
        <taxon>Microctonus</taxon>
    </lineage>
</organism>
<keyword evidence="9" id="KW-1185">Reference proteome</keyword>
<dbReference type="Proteomes" id="UP001168972">
    <property type="component" value="Unassembled WGS sequence"/>
</dbReference>
<evidence type="ECO:0000256" key="6">
    <source>
        <dbReference type="SAM" id="Coils"/>
    </source>
</evidence>
<evidence type="ECO:0000256" key="1">
    <source>
        <dbReference type="ARBA" id="ARBA00004496"/>
    </source>
</evidence>
<keyword evidence="6" id="KW-0175">Coiled coil</keyword>